<dbReference type="PANTHER" id="PTHR46175:SF4">
    <property type="entry name" value="BACTERIOOPSIN TRANSCRIPTIONAL ACTIVATOR"/>
    <property type="match status" value="1"/>
</dbReference>
<reference evidence="1" key="1">
    <citation type="submission" date="2011-12" db="EMBL/GenBank/DDBJ databases">
        <title>Nucleotide Diversity and Divergence in the Loblolly Pine Gene Space.</title>
        <authorList>
            <person name="Neale D.B."/>
            <person name="Wegrzyn J.L."/>
            <person name="Lee J.M."/>
            <person name="Eckert A.J."/>
            <person name="Liechty J.D."/>
            <person name="Stevens K.A."/>
            <person name="Langley C.H."/>
        </authorList>
    </citation>
    <scope>NUCLEOTIDE SEQUENCE</scope>
    <source>
        <strain evidence="1">6024</strain>
        <tissue evidence="1">Megagametophyte</tissue>
    </source>
</reference>
<proteinExistence type="predicted"/>
<gene>
    <name evidence="1" type="ORF">2_5967_01</name>
</gene>
<feature type="non-terminal residue" evidence="1">
    <location>
        <position position="85"/>
    </location>
</feature>
<accession>H9MB04</accession>
<sequence length="85" mass="9233">DTHRCRKDDVWILDPTAGNFVDTAASCTSSPDIRVPENTPKTSVAHKMWKKLNQKGMLPKERSFHAACAIDCGCSILISGGMVDG</sequence>
<dbReference type="AlphaFoldDB" id="H9MB04"/>
<dbReference type="InterPro" id="IPR015915">
    <property type="entry name" value="Kelch-typ_b-propeller"/>
</dbReference>
<name>H9MB04_PINLA</name>
<dbReference type="Gene3D" id="2.120.10.80">
    <property type="entry name" value="Kelch-type beta propeller"/>
    <property type="match status" value="1"/>
</dbReference>
<organism evidence="1">
    <name type="scientific">Pinus lambertiana</name>
    <name type="common">Sugar pine</name>
    <dbReference type="NCBI Taxonomy" id="3343"/>
    <lineage>
        <taxon>Eukaryota</taxon>
        <taxon>Viridiplantae</taxon>
        <taxon>Streptophyta</taxon>
        <taxon>Embryophyta</taxon>
        <taxon>Tracheophyta</taxon>
        <taxon>Spermatophyta</taxon>
        <taxon>Pinopsida</taxon>
        <taxon>Pinidae</taxon>
        <taxon>Conifers I</taxon>
        <taxon>Pinales</taxon>
        <taxon>Pinaceae</taxon>
        <taxon>Pinus</taxon>
        <taxon>Pinus subgen. Strobus</taxon>
    </lineage>
</organism>
<feature type="non-terminal residue" evidence="1">
    <location>
        <position position="1"/>
    </location>
</feature>
<evidence type="ECO:0000313" key="1">
    <source>
        <dbReference type="EMBL" id="AEW08300.1"/>
    </source>
</evidence>
<dbReference type="EMBL" id="JQ262729">
    <property type="protein sequence ID" value="AEW08300.1"/>
    <property type="molecule type" value="Genomic_DNA"/>
</dbReference>
<dbReference type="PANTHER" id="PTHR46175">
    <property type="entry name" value="BACTERIOOPSIN TRANSCRIPTIONAL ACTIVATOR"/>
    <property type="match status" value="1"/>
</dbReference>
<protein>
    <submittedName>
        <fullName evidence="1">Uncharacterized protein</fullName>
    </submittedName>
</protein>